<evidence type="ECO:0000256" key="12">
    <source>
        <dbReference type="ARBA" id="ARBA00032233"/>
    </source>
</evidence>
<evidence type="ECO:0000256" key="3">
    <source>
        <dbReference type="ARBA" id="ARBA00012466"/>
    </source>
</evidence>
<dbReference type="PANTHER" id="PTHR36174:SF2">
    <property type="entry name" value="AMINOACYLTRANSFERASE FEMA"/>
    <property type="match status" value="1"/>
</dbReference>
<dbReference type="InterPro" id="IPR003447">
    <property type="entry name" value="FEMABX"/>
</dbReference>
<dbReference type="Proteomes" id="UP000003455">
    <property type="component" value="Chromosome"/>
</dbReference>
<keyword evidence="6" id="KW-0808">Transferase</keyword>
<organism evidence="15">
    <name type="scientific">Staphylococcus aureus subsp. aureus MN8</name>
    <dbReference type="NCBI Taxonomy" id="548470"/>
    <lineage>
        <taxon>Bacteria</taxon>
        <taxon>Bacillati</taxon>
        <taxon>Bacillota</taxon>
        <taxon>Bacilli</taxon>
        <taxon>Bacillales</taxon>
        <taxon>Staphylococcaceae</taxon>
        <taxon>Staphylococcus</taxon>
    </lineage>
</organism>
<evidence type="ECO:0000256" key="7">
    <source>
        <dbReference type="ARBA" id="ARBA00022960"/>
    </source>
</evidence>
<dbReference type="SUPFAM" id="SSF46589">
    <property type="entry name" value="tRNA-binding arm"/>
    <property type="match status" value="1"/>
</dbReference>
<dbReference type="GO" id="GO:0016755">
    <property type="term" value="F:aminoacyltransferase activity"/>
    <property type="evidence" value="ECO:0007669"/>
    <property type="project" value="InterPro"/>
</dbReference>
<sequence length="445" mass="52010">MQRGNRKTANTEMKLINERQIGVMIMKFTNLTAKEFGAFTDSMPYSHFTQTVGHYELKLAEGYETHLVGIKNNNNEVIAACLLTAVPVMKVFKYFYSNRGPVIDYENQELVHFFFNELSKYVKKHRCLYLHIDPYLPYQYLNHDGEITGNAGNDWFFGKMSNLGFEHTGFHKGFDPVLQIRYHSVLDLKDKTADDIIKNMDGLRKRNTKKVKKNGVKVRYLSEEELPIFRSFMEDTSESKAFADRDDKFYYNRLKYYKERVLVPLAYINFDEYIKELNEERDILNKDLNKALKDIEKRPENKKAHNKRDNLQQQLDANEQKIEEGKRLQEEHGNELPISAGFFFINPFEVVYYAGGTSNAFRHFAGSYAVQWEMINYALNHGIDRYNFYGVSGKFTEDAEDAGVVKFKKGYNAEIIEYVGDFIKPINKPVYAAYTALKKVKDRIF</sequence>
<evidence type="ECO:0000256" key="14">
    <source>
        <dbReference type="SAM" id="Coils"/>
    </source>
</evidence>
<evidence type="ECO:0000256" key="6">
    <source>
        <dbReference type="ARBA" id="ARBA00022679"/>
    </source>
</evidence>
<dbReference type="GO" id="GO:0009252">
    <property type="term" value="P:peptidoglycan biosynthetic process"/>
    <property type="evidence" value="ECO:0007669"/>
    <property type="project" value="UniProtKB-KW"/>
</dbReference>
<evidence type="ECO:0000256" key="13">
    <source>
        <dbReference type="ARBA" id="ARBA00047483"/>
    </source>
</evidence>
<name>A0A0E1X5R6_STAAU</name>
<dbReference type="EC" id="2.3.2.17" evidence="3"/>
<evidence type="ECO:0000256" key="1">
    <source>
        <dbReference type="ARBA" id="ARBA00004496"/>
    </source>
</evidence>
<dbReference type="GO" id="GO:0071555">
    <property type="term" value="P:cell wall organization"/>
    <property type="evidence" value="ECO:0007669"/>
    <property type="project" value="UniProtKB-KW"/>
</dbReference>
<keyword evidence="7" id="KW-0133">Cell shape</keyword>
<dbReference type="GO" id="GO:0008360">
    <property type="term" value="P:regulation of cell shape"/>
    <property type="evidence" value="ECO:0007669"/>
    <property type="project" value="UniProtKB-KW"/>
</dbReference>
<dbReference type="Gene3D" id="3.40.630.30">
    <property type="match status" value="2"/>
</dbReference>
<keyword evidence="5" id="KW-0963">Cytoplasm</keyword>
<dbReference type="GO" id="GO:0005737">
    <property type="term" value="C:cytoplasm"/>
    <property type="evidence" value="ECO:0007669"/>
    <property type="project" value="UniProtKB-SubCell"/>
</dbReference>
<evidence type="ECO:0000256" key="11">
    <source>
        <dbReference type="ARBA" id="ARBA00030706"/>
    </source>
</evidence>
<dbReference type="Pfam" id="PF02388">
    <property type="entry name" value="FemAB"/>
    <property type="match status" value="1"/>
</dbReference>
<accession>A0A0E1X5R6</accession>
<keyword evidence="10" id="KW-0961">Cell wall biogenesis/degradation</keyword>
<dbReference type="AlphaFoldDB" id="A0A0E1X5R6"/>
<evidence type="ECO:0000256" key="10">
    <source>
        <dbReference type="ARBA" id="ARBA00023316"/>
    </source>
</evidence>
<evidence type="ECO:0000256" key="4">
    <source>
        <dbReference type="ARBA" id="ARBA00016236"/>
    </source>
</evidence>
<comment type="similarity">
    <text evidence="2">Belongs to the FemABX family.</text>
</comment>
<evidence type="ECO:0000313" key="15">
    <source>
        <dbReference type="EMBL" id="EFH94752.1"/>
    </source>
</evidence>
<dbReference type="EMBL" id="ACJA02000004">
    <property type="protein sequence ID" value="EFH94752.1"/>
    <property type="molecule type" value="Genomic_DNA"/>
</dbReference>
<dbReference type="HOGENOM" id="CLU_048411_1_0_9"/>
<dbReference type="InterPro" id="IPR050644">
    <property type="entry name" value="PG_Glycine_Bridge_Synth"/>
</dbReference>
<dbReference type="PROSITE" id="PS51191">
    <property type="entry name" value="FEMABX"/>
    <property type="match status" value="1"/>
</dbReference>
<dbReference type="PANTHER" id="PTHR36174">
    <property type="entry name" value="LIPID II:GLYCINE GLYCYLTRANSFERASE"/>
    <property type="match status" value="1"/>
</dbReference>
<dbReference type="GO" id="GO:0000166">
    <property type="term" value="F:nucleotide binding"/>
    <property type="evidence" value="ECO:0007669"/>
    <property type="project" value="InterPro"/>
</dbReference>
<dbReference type="SUPFAM" id="SSF55729">
    <property type="entry name" value="Acyl-CoA N-acyltransferases (Nat)"/>
    <property type="match status" value="2"/>
</dbReference>
<keyword evidence="8" id="KW-0573">Peptidoglycan synthesis</keyword>
<feature type="coiled-coil region" evidence="14">
    <location>
        <begin position="274"/>
        <end position="331"/>
    </location>
</feature>
<keyword evidence="9" id="KW-0012">Acyltransferase</keyword>
<dbReference type="InterPro" id="IPR016181">
    <property type="entry name" value="Acyl_CoA_acyltransferase"/>
</dbReference>
<evidence type="ECO:0000256" key="5">
    <source>
        <dbReference type="ARBA" id="ARBA00022490"/>
    </source>
</evidence>
<evidence type="ECO:0000256" key="9">
    <source>
        <dbReference type="ARBA" id="ARBA00023315"/>
    </source>
</evidence>
<dbReference type="Gene3D" id="1.20.58.90">
    <property type="match status" value="1"/>
</dbReference>
<reference evidence="15" key="1">
    <citation type="submission" date="2010-05" db="EMBL/GenBank/DDBJ databases">
        <authorList>
            <person name="Muzny D."/>
            <person name="Qin X."/>
            <person name="Buhay C."/>
            <person name="Dugan-Rocha S."/>
            <person name="Ding Y."/>
            <person name="Chen G."/>
            <person name="Hawes A."/>
            <person name="Holder M."/>
            <person name="Jhangiani S."/>
            <person name="Johnson A."/>
            <person name="Khan Z."/>
            <person name="Li Z."/>
            <person name="Liu W."/>
            <person name="Liu X."/>
            <person name="Perez L."/>
            <person name="Shen H."/>
            <person name="Wang Q."/>
            <person name="Watt J."/>
            <person name="Xi L."/>
            <person name="Xin Y."/>
            <person name="Zhou J."/>
            <person name="Deng J."/>
            <person name="Jiang H."/>
            <person name="Liu Y."/>
            <person name="Qu J."/>
            <person name="Song X.-Z."/>
            <person name="Zhang L."/>
            <person name="Villasana D."/>
            <person name="Johnson A."/>
            <person name="Liu J."/>
            <person name="Liyanage D."/>
            <person name="Lorensuhewa L."/>
            <person name="Robinson T."/>
            <person name="Song A."/>
            <person name="Song B.-B."/>
            <person name="Dinh H."/>
            <person name="Thornton R."/>
            <person name="Coyle M."/>
            <person name="Francisco L."/>
            <person name="Jackson L."/>
            <person name="Javaid M."/>
            <person name="Korchina V."/>
            <person name="Kovar C."/>
            <person name="Mata R."/>
            <person name="Mathew T."/>
            <person name="Ngo R."/>
            <person name="Nguyen L."/>
            <person name="Nguyen N."/>
            <person name="Okwuonu G."/>
            <person name="Ongeri F."/>
            <person name="Pham C."/>
            <person name="Simmons D."/>
            <person name="Wilczek-Boney K."/>
            <person name="Hale W."/>
            <person name="Jakkamsetti A."/>
            <person name="Pham P."/>
            <person name="Ruth R."/>
            <person name="San Lucas F."/>
            <person name="Warren J."/>
            <person name="Zhang J."/>
            <person name="Zhao Z."/>
            <person name="Zhou C."/>
            <person name="Zhu D."/>
            <person name="Lee S."/>
            <person name="Bess C."/>
            <person name="Blankenburg K."/>
            <person name="Forbes L."/>
            <person name="Fu Q."/>
            <person name="Gubbala S."/>
            <person name="Hirani K."/>
            <person name="Jayaseelan J.C."/>
            <person name="Lara F."/>
            <person name="Munidasa M."/>
            <person name="Palculict T."/>
            <person name="Patil S."/>
            <person name="Pu L.-L."/>
            <person name="Saada N."/>
            <person name="Tang L."/>
            <person name="Weissenberger G."/>
            <person name="Zhu Y."/>
            <person name="Hemphill L."/>
            <person name="Shang Y."/>
            <person name="Youmans B."/>
            <person name="Ayvaz T."/>
            <person name="Ross M."/>
            <person name="Santibanez J."/>
            <person name="Aqrawi P."/>
            <person name="Gross S."/>
            <person name="Joshi V."/>
            <person name="Fowler G."/>
            <person name="Nazareth L."/>
            <person name="Reid J."/>
            <person name="Worley K."/>
            <person name="Petrosino J."/>
            <person name="Highlander S."/>
            <person name="Gibbs R."/>
        </authorList>
    </citation>
    <scope>NUCLEOTIDE SEQUENCE [LARGE SCALE GENOMIC DNA]</scope>
    <source>
        <strain evidence="15">MN8</strain>
    </source>
</reference>
<comment type="caution">
    <text evidence="15">The sequence shown here is derived from an EMBL/GenBank/DDBJ whole genome shotgun (WGS) entry which is preliminary data.</text>
</comment>
<comment type="catalytic activity">
    <reaction evidence="13">
        <text>beta-D-GlcNAc-(1-&gt;4)-Mur2Ac(oyl-L-Ala-D-isoglutaminyl-L-Lys-(N(6)-Gly)-D-Ala-D-Ala)-di-trans,octa-cis-undecaprenyl diphosphate + 2 glycyl-tRNA(Gly) = MurNAc-L-Ala-D-isoglutaminyl-L-Lys-(N(6)-tri-Gly)-D-Ala-D-Ala-diphospho-di-trans,octa-cis-undecaprenyl-GlcNAc + 2 tRNA(Gly) + 2 H(+)</text>
        <dbReference type="Rhea" id="RHEA:30439"/>
        <dbReference type="Rhea" id="RHEA-COMP:9664"/>
        <dbReference type="Rhea" id="RHEA-COMP:9683"/>
        <dbReference type="ChEBI" id="CHEBI:15378"/>
        <dbReference type="ChEBI" id="CHEBI:62234"/>
        <dbReference type="ChEBI" id="CHEBI:62235"/>
        <dbReference type="ChEBI" id="CHEBI:78442"/>
        <dbReference type="ChEBI" id="CHEBI:78522"/>
        <dbReference type="EC" id="2.3.2.17"/>
    </reaction>
</comment>
<keyword evidence="14" id="KW-0175">Coiled coil</keyword>
<evidence type="ECO:0000256" key="2">
    <source>
        <dbReference type="ARBA" id="ARBA00009943"/>
    </source>
</evidence>
<gene>
    <name evidence="15" type="ORF">HMPREF0769_12373</name>
</gene>
<comment type="subcellular location">
    <subcellularLocation>
        <location evidence="1">Cytoplasm</location>
    </subcellularLocation>
</comment>
<dbReference type="InterPro" id="IPR010978">
    <property type="entry name" value="tRNA-bd_arm"/>
</dbReference>
<proteinExistence type="inferred from homology"/>
<evidence type="ECO:0000256" key="8">
    <source>
        <dbReference type="ARBA" id="ARBA00022984"/>
    </source>
</evidence>
<protein>
    <recommendedName>
        <fullName evidence="4">Aminoacyltransferase FemA</fullName>
        <ecNumber evidence="3">2.3.2.17</ecNumber>
    </recommendedName>
    <alternativeName>
        <fullName evidence="12">Factor essential for expression of methicillin resistance A</fullName>
    </alternativeName>
    <alternativeName>
        <fullName evidence="11">N-acetylmuramoyl-L-alanyl-D-glutamyl-L-lysyl-(N6-glycyl)-D-alanyl-D-alanine-diphosphoundecaprenyl-N-acetylglucosamine:glycine glycyltransferase</fullName>
    </alternativeName>
</protein>